<dbReference type="InterPro" id="IPR001005">
    <property type="entry name" value="SANT/Myb"/>
</dbReference>
<evidence type="ECO:0000256" key="1">
    <source>
        <dbReference type="ARBA" id="ARBA00004123"/>
    </source>
</evidence>
<dbReference type="PANTHER" id="PTHR21654">
    <property type="entry name" value="FI21293P1"/>
    <property type="match status" value="1"/>
</dbReference>
<keyword evidence="2" id="KW-0805">Transcription regulation</keyword>
<evidence type="ECO:0000256" key="4">
    <source>
        <dbReference type="ARBA" id="ARBA00023163"/>
    </source>
</evidence>
<feature type="domain" description="Myb-like" evidence="7">
    <location>
        <begin position="41"/>
        <end position="99"/>
    </location>
</feature>
<evidence type="ECO:0000313" key="8">
    <source>
        <dbReference type="EMBL" id="KAJ6302450.1"/>
    </source>
</evidence>
<evidence type="ECO:0000256" key="2">
    <source>
        <dbReference type="ARBA" id="ARBA00023015"/>
    </source>
</evidence>
<reference evidence="8" key="1">
    <citation type="submission" date="2022-10" db="EMBL/GenBank/DDBJ databases">
        <authorList>
            <person name="Hyden B.L."/>
            <person name="Feng K."/>
            <person name="Yates T."/>
            <person name="Jawdy S."/>
            <person name="Smart L.B."/>
            <person name="Muchero W."/>
        </authorList>
    </citation>
    <scope>NUCLEOTIDE SEQUENCE</scope>
    <source>
        <tissue evidence="8">Shoot tip</tissue>
    </source>
</reference>
<dbReference type="SMART" id="SM00717">
    <property type="entry name" value="SANT"/>
    <property type="match status" value="1"/>
</dbReference>
<comment type="caution">
    <text evidence="8">The sequence shown here is derived from an EMBL/GenBank/DDBJ whole genome shotgun (WGS) entry which is preliminary data.</text>
</comment>
<sequence>MEISTTFPENSNAATGNRDSEEGDEEMRVKADEGDQLSTGNRWPKQETLALLKIRSDMDVIFKDTGLKAPLWEEVSKKLNELGYNRSAKKCKEKFENIYKYHRRTKEASVNPVSFIPSVVPCSFQSPWYEFCQHHLYFNCIYFK</sequence>
<proteinExistence type="predicted"/>
<feature type="compositionally biased region" description="Polar residues" evidence="6">
    <location>
        <begin position="1"/>
        <end position="17"/>
    </location>
</feature>
<dbReference type="PROSITE" id="PS50090">
    <property type="entry name" value="MYB_LIKE"/>
    <property type="match status" value="1"/>
</dbReference>
<dbReference type="Proteomes" id="UP001141253">
    <property type="component" value="Chromosome 16"/>
</dbReference>
<keyword evidence="4" id="KW-0804">Transcription</keyword>
<keyword evidence="9" id="KW-1185">Reference proteome</keyword>
<dbReference type="CDD" id="cd12203">
    <property type="entry name" value="GT1"/>
    <property type="match status" value="1"/>
</dbReference>
<dbReference type="EMBL" id="JAPFFI010000027">
    <property type="protein sequence ID" value="KAJ6302450.1"/>
    <property type="molecule type" value="Genomic_DNA"/>
</dbReference>
<keyword evidence="3" id="KW-0238">DNA-binding</keyword>
<evidence type="ECO:0000256" key="6">
    <source>
        <dbReference type="SAM" id="MobiDB-lite"/>
    </source>
</evidence>
<dbReference type="PANTHER" id="PTHR21654:SF14">
    <property type="entry name" value="TRIHELIX TRANSCRIPTION FACTOR GTL1-LIKE"/>
    <property type="match status" value="1"/>
</dbReference>
<keyword evidence="5" id="KW-0539">Nucleus</keyword>
<comment type="subcellular location">
    <subcellularLocation>
        <location evidence="1">Nucleus</location>
    </subcellularLocation>
</comment>
<dbReference type="Pfam" id="PF13837">
    <property type="entry name" value="Myb_DNA-bind_4"/>
    <property type="match status" value="1"/>
</dbReference>
<evidence type="ECO:0000256" key="5">
    <source>
        <dbReference type="ARBA" id="ARBA00023242"/>
    </source>
</evidence>
<accession>A0ABQ8ZL67</accession>
<protein>
    <recommendedName>
        <fullName evidence="7">Myb-like domain-containing protein</fullName>
    </recommendedName>
</protein>
<dbReference type="InterPro" id="IPR044822">
    <property type="entry name" value="Myb_DNA-bind_4"/>
</dbReference>
<organism evidence="8 9">
    <name type="scientific">Salix suchowensis</name>
    <dbReference type="NCBI Taxonomy" id="1278906"/>
    <lineage>
        <taxon>Eukaryota</taxon>
        <taxon>Viridiplantae</taxon>
        <taxon>Streptophyta</taxon>
        <taxon>Embryophyta</taxon>
        <taxon>Tracheophyta</taxon>
        <taxon>Spermatophyta</taxon>
        <taxon>Magnoliopsida</taxon>
        <taxon>eudicotyledons</taxon>
        <taxon>Gunneridae</taxon>
        <taxon>Pentapetalae</taxon>
        <taxon>rosids</taxon>
        <taxon>fabids</taxon>
        <taxon>Malpighiales</taxon>
        <taxon>Salicaceae</taxon>
        <taxon>Saliceae</taxon>
        <taxon>Salix</taxon>
    </lineage>
</organism>
<name>A0ABQ8ZL67_9ROSI</name>
<evidence type="ECO:0000256" key="3">
    <source>
        <dbReference type="ARBA" id="ARBA00023125"/>
    </source>
</evidence>
<evidence type="ECO:0000313" key="9">
    <source>
        <dbReference type="Proteomes" id="UP001141253"/>
    </source>
</evidence>
<gene>
    <name evidence="8" type="ORF">OIU77_016523</name>
</gene>
<feature type="region of interest" description="Disordered" evidence="6">
    <location>
        <begin position="1"/>
        <end position="41"/>
    </location>
</feature>
<dbReference type="Gene3D" id="1.10.10.60">
    <property type="entry name" value="Homeodomain-like"/>
    <property type="match status" value="1"/>
</dbReference>
<reference evidence="8" key="2">
    <citation type="journal article" date="2023" name="Int. J. Mol. Sci.">
        <title>De Novo Assembly and Annotation of 11 Diverse Shrub Willow (Salix) Genomes Reveals Novel Gene Organization in Sex-Linked Regions.</title>
        <authorList>
            <person name="Hyden B."/>
            <person name="Feng K."/>
            <person name="Yates T.B."/>
            <person name="Jawdy S."/>
            <person name="Cereghino C."/>
            <person name="Smart L.B."/>
            <person name="Muchero W."/>
        </authorList>
    </citation>
    <scope>NUCLEOTIDE SEQUENCE</scope>
    <source>
        <tissue evidence="8">Shoot tip</tissue>
    </source>
</reference>
<evidence type="ECO:0000259" key="7">
    <source>
        <dbReference type="PROSITE" id="PS50090"/>
    </source>
</evidence>